<dbReference type="EMBL" id="JACRSR010000001">
    <property type="protein sequence ID" value="MBC8530449.1"/>
    <property type="molecule type" value="Genomic_DNA"/>
</dbReference>
<evidence type="ECO:0000256" key="4">
    <source>
        <dbReference type="ARBA" id="ARBA00022982"/>
    </source>
</evidence>
<dbReference type="InterPro" id="IPR038094">
    <property type="entry name" value="Desulfoferrodoxin_N_sf"/>
</dbReference>
<dbReference type="AlphaFoldDB" id="A0A926HNC5"/>
<protein>
    <submittedName>
        <fullName evidence="7">Desulfoferrodoxin</fullName>
    </submittedName>
</protein>
<dbReference type="SUPFAM" id="SSF57802">
    <property type="entry name" value="Rubredoxin-like"/>
    <property type="match status" value="1"/>
</dbReference>
<dbReference type="GO" id="GO:0005506">
    <property type="term" value="F:iron ion binding"/>
    <property type="evidence" value="ECO:0007669"/>
    <property type="project" value="InterPro"/>
</dbReference>
<keyword evidence="2" id="KW-0813">Transport</keyword>
<keyword evidence="5" id="KW-0408">Iron</keyword>
<organism evidence="7 8">
    <name type="scientific">Gehongia tenuis</name>
    <dbReference type="NCBI Taxonomy" id="2763655"/>
    <lineage>
        <taxon>Bacteria</taxon>
        <taxon>Bacillati</taxon>
        <taxon>Bacillota</taxon>
        <taxon>Clostridia</taxon>
        <taxon>Christensenellales</taxon>
        <taxon>Christensenellaceae</taxon>
        <taxon>Gehongia</taxon>
    </lineage>
</organism>
<comment type="similarity">
    <text evidence="1">Belongs to the desulfoferrodoxin family.</text>
</comment>
<dbReference type="SUPFAM" id="SSF49367">
    <property type="entry name" value="Superoxide reductase-like"/>
    <property type="match status" value="1"/>
</dbReference>
<keyword evidence="3" id="KW-0479">Metal-binding</keyword>
<dbReference type="PANTHER" id="PTHR36541:SF1">
    <property type="entry name" value="SUPEROXIDE REDUCTASE-RELATED"/>
    <property type="match status" value="1"/>
</dbReference>
<name>A0A926HNC5_9FIRM</name>
<proteinExistence type="inferred from homology"/>
<dbReference type="Pfam" id="PF01880">
    <property type="entry name" value="Desulfoferrodox"/>
    <property type="match status" value="1"/>
</dbReference>
<sequence length="126" mass="13722">MNPKFYVCKHCGNIIAYAKNTGVPVMCCGEKMVELVPGATDGAKEKHVPVLEQDGDRVTVRVGSQAHPMGEDHSIEWILLHTTEGNQRKCLKAGGAPEATFRLSEGEKAVEALAYCNLHGLWMTKA</sequence>
<dbReference type="NCBIfam" id="TIGR00332">
    <property type="entry name" value="neela_ferrous"/>
    <property type="match status" value="1"/>
</dbReference>
<gene>
    <name evidence="7" type="ORF">H8696_01135</name>
</gene>
<comment type="caution">
    <text evidence="7">The sequence shown here is derived from an EMBL/GenBank/DDBJ whole genome shotgun (WGS) entry which is preliminary data.</text>
</comment>
<dbReference type="InterPro" id="IPR051233">
    <property type="entry name" value="Desulfoferrodoxin_SOR"/>
</dbReference>
<dbReference type="Gene3D" id="2.20.28.100">
    <property type="entry name" value="Desulphoferrodoxin, N-terminal domain"/>
    <property type="match status" value="1"/>
</dbReference>
<reference evidence="7" key="1">
    <citation type="submission" date="2020-08" db="EMBL/GenBank/DDBJ databases">
        <title>Genome public.</title>
        <authorList>
            <person name="Liu C."/>
            <person name="Sun Q."/>
        </authorList>
    </citation>
    <scope>NUCLEOTIDE SEQUENCE</scope>
    <source>
        <strain evidence="7">NSJ-53</strain>
    </source>
</reference>
<keyword evidence="8" id="KW-1185">Reference proteome</keyword>
<evidence type="ECO:0000313" key="7">
    <source>
        <dbReference type="EMBL" id="MBC8530449.1"/>
    </source>
</evidence>
<dbReference type="InterPro" id="IPR002742">
    <property type="entry name" value="Desulfoferrodoxin_Fe-bd_dom"/>
</dbReference>
<dbReference type="InterPro" id="IPR036073">
    <property type="entry name" value="Desulfoferrodoxin_Fe-bd_dom_sf"/>
</dbReference>
<dbReference type="RefSeq" id="WP_249314391.1">
    <property type="nucleotide sequence ID" value="NZ_JACRSR010000001.1"/>
</dbReference>
<feature type="domain" description="Desulfoferrodoxin ferrous iron-binding" evidence="6">
    <location>
        <begin position="41"/>
        <end position="124"/>
    </location>
</feature>
<evidence type="ECO:0000256" key="3">
    <source>
        <dbReference type="ARBA" id="ARBA00022723"/>
    </source>
</evidence>
<evidence type="ECO:0000256" key="2">
    <source>
        <dbReference type="ARBA" id="ARBA00022448"/>
    </source>
</evidence>
<accession>A0A926HNC5</accession>
<dbReference type="Gene3D" id="2.60.40.730">
    <property type="entry name" value="SOR catalytic domain"/>
    <property type="match status" value="1"/>
</dbReference>
<keyword evidence="4" id="KW-0249">Electron transport</keyword>
<dbReference type="Proteomes" id="UP000623172">
    <property type="component" value="Unassembled WGS sequence"/>
</dbReference>
<dbReference type="PANTHER" id="PTHR36541">
    <property type="entry name" value="SUPEROXIDE REDUCTASE-RELATED"/>
    <property type="match status" value="1"/>
</dbReference>
<evidence type="ECO:0000259" key="6">
    <source>
        <dbReference type="Pfam" id="PF01880"/>
    </source>
</evidence>
<evidence type="ECO:0000313" key="8">
    <source>
        <dbReference type="Proteomes" id="UP000623172"/>
    </source>
</evidence>
<evidence type="ECO:0000256" key="1">
    <source>
        <dbReference type="ARBA" id="ARBA00005941"/>
    </source>
</evidence>
<dbReference type="GO" id="GO:0016491">
    <property type="term" value="F:oxidoreductase activity"/>
    <property type="evidence" value="ECO:0007669"/>
    <property type="project" value="InterPro"/>
</dbReference>
<evidence type="ECO:0000256" key="5">
    <source>
        <dbReference type="ARBA" id="ARBA00023004"/>
    </source>
</evidence>